<dbReference type="InterPro" id="IPR007527">
    <property type="entry name" value="Znf_SWIM"/>
</dbReference>
<evidence type="ECO:0000313" key="8">
    <source>
        <dbReference type="EMBL" id="MPA61563.1"/>
    </source>
</evidence>
<keyword evidence="6" id="KW-0539">Nucleus</keyword>
<dbReference type="InterPro" id="IPR006564">
    <property type="entry name" value="Znf_PMZ"/>
</dbReference>
<proteinExistence type="inferred from homology"/>
<comment type="function">
    <text evidence="6">Putative transcription activator involved in regulating light control of development.</text>
</comment>
<dbReference type="PANTHER" id="PTHR31669:SF279">
    <property type="entry name" value="PROTEIN FAR1-RELATED SEQUENCE"/>
    <property type="match status" value="1"/>
</dbReference>
<keyword evidence="4 6" id="KW-0862">Zinc</keyword>
<sequence length="892" mass="102688">MHRNDDDPVSPHVEDMDFRLRTSNNLDLNVDQDCRSPKVAHVSAVQSSLSSKDEVNMGGVLKIGMEFESDEHAYRFYNKYAGLVGFSVRKDWVNRSKIHGQVVSRKFTCSKEGYRRKDKRDVNVKKHRKETRTGCLAHMIITRQLDGKYRVTHFEANHNHENVHPSNAQKLQDLPSQGMVDVTEVTEVDLANNLEIQSKLAFQLLGRRFGTGESFDYLAIDYDNHLSSGRTRNMEEGEAARLLYYFQRQHFENPSFFYTIQLDIDDKISNIFWADDNMIVDYDHFGDVVCLDTTYRTNKDFRPFVQFIGLNHHKQVLIFGAALLYDETVDSLKWLFRTFIEAMSGKKPKAILTDQDATIVEAIDSVLSETNHRVCAWQMYQNALKHLSHVIKDADSFAKDLRSCIFYHDDEENFTQAWDAMLDKFSLRQNEWLRWMFREKEKWALAYGRNTFFVDMKSAHLGENLSNNLRNCLYSDLDVLQFFKHFEDVVNEQRYKELEASYEMGRCTPRLMGNVVLLKHASDVYTPKAFEEFQREYEKCLNIVVNLGSDNGSLFEYKANVFGKPREYTVTFNSLDDTVTCSCMKFEYVGVLCCHALKVLDHRNIKVVPACHFLKRWTKDARVESARDGCAVAVEENPKLITATRYKDLCCRILKISARAAESDEAFEFAARQLDEVMQGVEKILKLKPSEEAQVISSSSTGANASESDQAEIFLDRNAIEVQNNNVMKEIVERESTVPDKDQLSNFSVRISKTKRAQNVQSPPPDIVNSCPPPACISSPSPTLDPVTQGSYNIEASHVVQCIFEPPNIVMDQQPHSDMYQPPNFYSNQHDSPGQIQLLQESLIRNPFQDSMSSNAQLRQAMDLDVQHPHSSPFIHYDHRYRTSDTQYFGSR</sequence>
<evidence type="ECO:0000256" key="6">
    <source>
        <dbReference type="RuleBase" id="RU367018"/>
    </source>
</evidence>
<dbReference type="PANTHER" id="PTHR31669">
    <property type="entry name" value="PROTEIN FAR1-RELATED SEQUENCE 10-RELATED"/>
    <property type="match status" value="1"/>
</dbReference>
<keyword evidence="3 5" id="KW-0863">Zinc-finger</keyword>
<dbReference type="InterPro" id="IPR018289">
    <property type="entry name" value="MULE_transposase_dom"/>
</dbReference>
<dbReference type="GO" id="GO:0008270">
    <property type="term" value="F:zinc ion binding"/>
    <property type="evidence" value="ECO:0007669"/>
    <property type="project" value="UniProtKB-UniRule"/>
</dbReference>
<dbReference type="InterPro" id="IPR004330">
    <property type="entry name" value="FAR1_DNA_bnd_dom"/>
</dbReference>
<evidence type="ECO:0000256" key="4">
    <source>
        <dbReference type="ARBA" id="ARBA00022833"/>
    </source>
</evidence>
<dbReference type="GO" id="GO:0005634">
    <property type="term" value="C:nucleus"/>
    <property type="evidence" value="ECO:0007669"/>
    <property type="project" value="UniProtKB-SubCell"/>
</dbReference>
<keyword evidence="2 6" id="KW-0479">Metal-binding</keyword>
<evidence type="ECO:0000256" key="5">
    <source>
        <dbReference type="PROSITE-ProRule" id="PRU00325"/>
    </source>
</evidence>
<name>A0A5B7B2B1_DAVIN</name>
<gene>
    <name evidence="8" type="ORF">Din_031004</name>
</gene>
<protein>
    <recommendedName>
        <fullName evidence="6">Protein FAR1-RELATED SEQUENCE</fullName>
    </recommendedName>
</protein>
<dbReference type="Pfam" id="PF10551">
    <property type="entry name" value="MULE"/>
    <property type="match status" value="1"/>
</dbReference>
<evidence type="ECO:0000256" key="1">
    <source>
        <dbReference type="ARBA" id="ARBA00005889"/>
    </source>
</evidence>
<dbReference type="SMART" id="SM00575">
    <property type="entry name" value="ZnF_PMZ"/>
    <property type="match status" value="1"/>
</dbReference>
<dbReference type="AlphaFoldDB" id="A0A5B7B2B1"/>
<comment type="subcellular location">
    <subcellularLocation>
        <location evidence="6">Nucleus</location>
    </subcellularLocation>
</comment>
<reference evidence="8" key="1">
    <citation type="submission" date="2019-08" db="EMBL/GenBank/DDBJ databases">
        <title>Reference gene set and small RNA set construction with multiple tissues from Davidia involucrata Baill.</title>
        <authorList>
            <person name="Yang H."/>
            <person name="Zhou C."/>
            <person name="Li G."/>
            <person name="Wang J."/>
            <person name="Gao P."/>
            <person name="Wang M."/>
            <person name="Wang R."/>
            <person name="Zhao Y."/>
        </authorList>
    </citation>
    <scope>NUCLEOTIDE SEQUENCE</scope>
    <source>
        <tissue evidence="8">Mixed with DoveR01_LX</tissue>
    </source>
</reference>
<evidence type="ECO:0000259" key="7">
    <source>
        <dbReference type="PROSITE" id="PS50966"/>
    </source>
</evidence>
<dbReference type="EMBL" id="GHES01031004">
    <property type="protein sequence ID" value="MPA61563.1"/>
    <property type="molecule type" value="Transcribed_RNA"/>
</dbReference>
<dbReference type="Pfam" id="PF04434">
    <property type="entry name" value="SWIM"/>
    <property type="match status" value="1"/>
</dbReference>
<dbReference type="PROSITE" id="PS50966">
    <property type="entry name" value="ZF_SWIM"/>
    <property type="match status" value="1"/>
</dbReference>
<evidence type="ECO:0000256" key="3">
    <source>
        <dbReference type="ARBA" id="ARBA00022771"/>
    </source>
</evidence>
<feature type="domain" description="SWIM-type" evidence="7">
    <location>
        <begin position="568"/>
        <end position="604"/>
    </location>
</feature>
<dbReference type="Pfam" id="PF03101">
    <property type="entry name" value="FAR1"/>
    <property type="match status" value="1"/>
</dbReference>
<accession>A0A5B7B2B1</accession>
<comment type="similarity">
    <text evidence="1 6">Belongs to the FHY3/FAR1 family.</text>
</comment>
<evidence type="ECO:0000256" key="2">
    <source>
        <dbReference type="ARBA" id="ARBA00022723"/>
    </source>
</evidence>
<dbReference type="InterPro" id="IPR031052">
    <property type="entry name" value="FHY3/FAR1"/>
</dbReference>
<dbReference type="GO" id="GO:0006355">
    <property type="term" value="P:regulation of DNA-templated transcription"/>
    <property type="evidence" value="ECO:0007669"/>
    <property type="project" value="UniProtKB-UniRule"/>
</dbReference>
<organism evidence="8">
    <name type="scientific">Davidia involucrata</name>
    <name type="common">Dove tree</name>
    <dbReference type="NCBI Taxonomy" id="16924"/>
    <lineage>
        <taxon>Eukaryota</taxon>
        <taxon>Viridiplantae</taxon>
        <taxon>Streptophyta</taxon>
        <taxon>Embryophyta</taxon>
        <taxon>Tracheophyta</taxon>
        <taxon>Spermatophyta</taxon>
        <taxon>Magnoliopsida</taxon>
        <taxon>eudicotyledons</taxon>
        <taxon>Gunneridae</taxon>
        <taxon>Pentapetalae</taxon>
        <taxon>asterids</taxon>
        <taxon>Cornales</taxon>
        <taxon>Nyssaceae</taxon>
        <taxon>Davidia</taxon>
    </lineage>
</organism>